<evidence type="ECO:0000256" key="1">
    <source>
        <dbReference type="ARBA" id="ARBA00004752"/>
    </source>
</evidence>
<dbReference type="Pfam" id="PF03734">
    <property type="entry name" value="YkuD"/>
    <property type="match status" value="1"/>
</dbReference>
<evidence type="ECO:0000256" key="9">
    <source>
        <dbReference type="PROSITE-ProRule" id="PRU01373"/>
    </source>
</evidence>
<comment type="similarity">
    <text evidence="2">Belongs to the YkuD family.</text>
</comment>
<proteinExistence type="inferred from homology"/>
<dbReference type="GO" id="GO:0018104">
    <property type="term" value="P:peptidoglycan-protein cross-linking"/>
    <property type="evidence" value="ECO:0007669"/>
    <property type="project" value="TreeGrafter"/>
</dbReference>
<dbReference type="SUPFAM" id="SSF141523">
    <property type="entry name" value="L,D-transpeptidase catalytic domain-like"/>
    <property type="match status" value="1"/>
</dbReference>
<dbReference type="InterPro" id="IPR005490">
    <property type="entry name" value="LD_TPept_cat_dom"/>
</dbReference>
<evidence type="ECO:0000256" key="3">
    <source>
        <dbReference type="ARBA" id="ARBA00022676"/>
    </source>
</evidence>
<evidence type="ECO:0000256" key="2">
    <source>
        <dbReference type="ARBA" id="ARBA00005992"/>
    </source>
</evidence>
<evidence type="ECO:0000256" key="4">
    <source>
        <dbReference type="ARBA" id="ARBA00022679"/>
    </source>
</evidence>
<dbReference type="PANTHER" id="PTHR30582:SF24">
    <property type="entry name" value="L,D-TRANSPEPTIDASE ERFK_SRFK-RELATED"/>
    <property type="match status" value="1"/>
</dbReference>
<keyword evidence="7 9" id="KW-0573">Peptidoglycan synthesis</keyword>
<dbReference type="Proteomes" id="UP000230821">
    <property type="component" value="Unassembled WGS sequence"/>
</dbReference>
<dbReference type="GO" id="GO:0008360">
    <property type="term" value="P:regulation of cell shape"/>
    <property type="evidence" value="ECO:0007669"/>
    <property type="project" value="UniProtKB-UniRule"/>
</dbReference>
<protein>
    <recommendedName>
        <fullName evidence="10">L,D-TPase catalytic domain-containing protein</fullName>
    </recommendedName>
</protein>
<dbReference type="PROSITE" id="PS52029">
    <property type="entry name" value="LD_TPASE"/>
    <property type="match status" value="1"/>
</dbReference>
<gene>
    <name evidence="11" type="ORF">CSA56_14405</name>
</gene>
<evidence type="ECO:0000259" key="10">
    <source>
        <dbReference type="PROSITE" id="PS52029"/>
    </source>
</evidence>
<evidence type="ECO:0000256" key="7">
    <source>
        <dbReference type="ARBA" id="ARBA00022984"/>
    </source>
</evidence>
<keyword evidence="5" id="KW-0378">Hydrolase</keyword>
<reference evidence="11 12" key="1">
    <citation type="submission" date="2017-10" db="EMBL/GenBank/DDBJ databases">
        <title>Novel microbial diversity and functional potential in the marine mammal oral microbiome.</title>
        <authorList>
            <person name="Dudek N.K."/>
            <person name="Sun C.L."/>
            <person name="Burstein D."/>
            <person name="Kantor R.S."/>
            <person name="Aliaga Goltsman D.S."/>
            <person name="Bik E.M."/>
            <person name="Thomas B.C."/>
            <person name="Banfield J.F."/>
            <person name="Relman D.A."/>
        </authorList>
    </citation>
    <scope>NUCLEOTIDE SEQUENCE [LARGE SCALE GENOMIC DNA]</scope>
    <source>
        <strain evidence="11">DOLJORAL78_47_16</strain>
    </source>
</reference>
<keyword evidence="3" id="KW-0328">Glycosyltransferase</keyword>
<name>A0A2G6KAI9_9BACT</name>
<evidence type="ECO:0000313" key="11">
    <source>
        <dbReference type="EMBL" id="PIE32716.1"/>
    </source>
</evidence>
<evidence type="ECO:0000256" key="8">
    <source>
        <dbReference type="ARBA" id="ARBA00023316"/>
    </source>
</evidence>
<feature type="active site" description="Proton donor/acceptor" evidence="9">
    <location>
        <position position="138"/>
    </location>
</feature>
<organism evidence="11 12">
    <name type="scientific">candidate division KSB3 bacterium</name>
    <dbReference type="NCBI Taxonomy" id="2044937"/>
    <lineage>
        <taxon>Bacteria</taxon>
        <taxon>candidate division KSB3</taxon>
    </lineage>
</organism>
<dbReference type="PANTHER" id="PTHR30582">
    <property type="entry name" value="L,D-TRANSPEPTIDASE"/>
    <property type="match status" value="1"/>
</dbReference>
<feature type="domain" description="L,D-TPase catalytic" evidence="10">
    <location>
        <begin position="22"/>
        <end position="178"/>
    </location>
</feature>
<sequence>MIDYSQAIEKLRTQFSLQDGAFAIVVSLTEQRLLLVKNNEVIKSYPISGSVYGPGNRAGSNKTPLGAHRISEKFGDGAEIGTVFRARKKIDEVVKIYTDDTDLEEDLVTTRIMWLDGLEPGINKGKGIDSHSRYIYIHGTQEEGLIGRPASHGCIRMTNHEVIELFDQVPLGTLVEILE</sequence>
<keyword evidence="6 9" id="KW-0133">Cell shape</keyword>
<dbReference type="InterPro" id="IPR038063">
    <property type="entry name" value="Transpep_catalytic_dom"/>
</dbReference>
<dbReference type="GO" id="GO:0016757">
    <property type="term" value="F:glycosyltransferase activity"/>
    <property type="evidence" value="ECO:0007669"/>
    <property type="project" value="UniProtKB-KW"/>
</dbReference>
<evidence type="ECO:0000313" key="12">
    <source>
        <dbReference type="Proteomes" id="UP000230821"/>
    </source>
</evidence>
<evidence type="ECO:0000256" key="5">
    <source>
        <dbReference type="ARBA" id="ARBA00022801"/>
    </source>
</evidence>
<dbReference type="AlphaFoldDB" id="A0A2G6KAI9"/>
<evidence type="ECO:0000256" key="6">
    <source>
        <dbReference type="ARBA" id="ARBA00022960"/>
    </source>
</evidence>
<accession>A0A2G6KAI9</accession>
<dbReference type="GO" id="GO:0005576">
    <property type="term" value="C:extracellular region"/>
    <property type="evidence" value="ECO:0007669"/>
    <property type="project" value="TreeGrafter"/>
</dbReference>
<dbReference type="InterPro" id="IPR050979">
    <property type="entry name" value="LD-transpeptidase"/>
</dbReference>
<dbReference type="GO" id="GO:0071972">
    <property type="term" value="F:peptidoglycan L,D-transpeptidase activity"/>
    <property type="evidence" value="ECO:0007669"/>
    <property type="project" value="TreeGrafter"/>
</dbReference>
<dbReference type="CDD" id="cd16913">
    <property type="entry name" value="YkuD_like"/>
    <property type="match status" value="1"/>
</dbReference>
<comment type="pathway">
    <text evidence="1 9">Cell wall biogenesis; peptidoglycan biosynthesis.</text>
</comment>
<feature type="active site" description="Nucleophile" evidence="9">
    <location>
        <position position="154"/>
    </location>
</feature>
<dbReference type="UniPathway" id="UPA00219"/>
<dbReference type="EMBL" id="PDSK01000109">
    <property type="protein sequence ID" value="PIE32716.1"/>
    <property type="molecule type" value="Genomic_DNA"/>
</dbReference>
<keyword evidence="4" id="KW-0808">Transferase</keyword>
<comment type="caution">
    <text evidence="11">The sequence shown here is derived from an EMBL/GenBank/DDBJ whole genome shotgun (WGS) entry which is preliminary data.</text>
</comment>
<keyword evidence="8 9" id="KW-0961">Cell wall biogenesis/degradation</keyword>
<dbReference type="Gene3D" id="2.40.440.10">
    <property type="entry name" value="L,D-transpeptidase catalytic domain-like"/>
    <property type="match status" value="1"/>
</dbReference>
<dbReference type="GO" id="GO:0071555">
    <property type="term" value="P:cell wall organization"/>
    <property type="evidence" value="ECO:0007669"/>
    <property type="project" value="UniProtKB-UniRule"/>
</dbReference>